<reference evidence="4" key="1">
    <citation type="submission" date="2021-10" db="EMBL/GenBank/DDBJ databases">
        <title>Anaerobic single-cell dispensing facilitates the cultivation of human gut bacteria.</title>
        <authorList>
            <person name="Afrizal A."/>
        </authorList>
    </citation>
    <scope>NUCLEOTIDE SEQUENCE</scope>
    <source>
        <strain evidence="4">CLA-AA-H250</strain>
    </source>
</reference>
<dbReference type="AlphaFoldDB" id="A0AAE3ALY3"/>
<dbReference type="PANTHER" id="PTHR43808:SF17">
    <property type="entry name" value="PEPTIDASE M20"/>
    <property type="match status" value="1"/>
</dbReference>
<dbReference type="Proteomes" id="UP001199424">
    <property type="component" value="Unassembled WGS sequence"/>
</dbReference>
<dbReference type="Gene3D" id="3.30.70.360">
    <property type="match status" value="1"/>
</dbReference>
<evidence type="ECO:0000313" key="5">
    <source>
        <dbReference type="Proteomes" id="UP001199424"/>
    </source>
</evidence>
<dbReference type="InterPro" id="IPR036264">
    <property type="entry name" value="Bact_exopeptidase_dim_dom"/>
</dbReference>
<gene>
    <name evidence="4" type="ORF">LKD31_09085</name>
</gene>
<dbReference type="SUPFAM" id="SSF55031">
    <property type="entry name" value="Bacterial exopeptidase dimerisation domain"/>
    <property type="match status" value="1"/>
</dbReference>
<dbReference type="GO" id="GO:0016787">
    <property type="term" value="F:hydrolase activity"/>
    <property type="evidence" value="ECO:0007669"/>
    <property type="project" value="UniProtKB-KW"/>
</dbReference>
<organism evidence="4 5">
    <name type="scientific">Hominenteromicrobium mulieris</name>
    <dbReference type="NCBI Taxonomy" id="2885357"/>
    <lineage>
        <taxon>Bacteria</taxon>
        <taxon>Bacillati</taxon>
        <taxon>Bacillota</taxon>
        <taxon>Clostridia</taxon>
        <taxon>Eubacteriales</taxon>
        <taxon>Oscillospiraceae</taxon>
        <taxon>Hominenteromicrobium</taxon>
    </lineage>
</organism>
<dbReference type="PANTHER" id="PTHR43808">
    <property type="entry name" value="ACETYLORNITHINE DEACETYLASE"/>
    <property type="match status" value="1"/>
</dbReference>
<evidence type="ECO:0000256" key="1">
    <source>
        <dbReference type="ARBA" id="ARBA00022723"/>
    </source>
</evidence>
<feature type="domain" description="Peptidase M20 dimerisation" evidence="3">
    <location>
        <begin position="176"/>
        <end position="274"/>
    </location>
</feature>
<dbReference type="SUPFAM" id="SSF53187">
    <property type="entry name" value="Zn-dependent exopeptidases"/>
    <property type="match status" value="1"/>
</dbReference>
<comment type="caution">
    <text evidence="4">The sequence shown here is derived from an EMBL/GenBank/DDBJ whole genome shotgun (WGS) entry which is preliminary data.</text>
</comment>
<dbReference type="InterPro" id="IPR011650">
    <property type="entry name" value="Peptidase_M20_dimer"/>
</dbReference>
<dbReference type="GO" id="GO:0046872">
    <property type="term" value="F:metal ion binding"/>
    <property type="evidence" value="ECO:0007669"/>
    <property type="project" value="UniProtKB-KW"/>
</dbReference>
<accession>A0AAE3ALY3</accession>
<dbReference type="InterPro" id="IPR002933">
    <property type="entry name" value="Peptidase_M20"/>
</dbReference>
<dbReference type="EMBL" id="JAJEQC010000008">
    <property type="protein sequence ID" value="MCC2137170.1"/>
    <property type="molecule type" value="Genomic_DNA"/>
</dbReference>
<dbReference type="Pfam" id="PF07687">
    <property type="entry name" value="M20_dimer"/>
    <property type="match status" value="1"/>
</dbReference>
<dbReference type="Gene3D" id="3.40.630.10">
    <property type="entry name" value="Zn peptidases"/>
    <property type="match status" value="1"/>
</dbReference>
<dbReference type="InterPro" id="IPR050072">
    <property type="entry name" value="Peptidase_M20A"/>
</dbReference>
<evidence type="ECO:0000256" key="2">
    <source>
        <dbReference type="ARBA" id="ARBA00022801"/>
    </source>
</evidence>
<dbReference type="RefSeq" id="WP_308449456.1">
    <property type="nucleotide sequence ID" value="NZ_JAJEQC010000008.1"/>
</dbReference>
<sequence length="381" mass="41320">MNLNEYVLANHQTALELLRTLCLIPSPSHHEEKRAAFCKAWLMDHGAENAFIDEAKNVIYEYNAENDVPVAIFMAHIDTVFPESVPLELTEKDGKWFCPAVGDDTANVALLMLMAAYVANEKPKTNGGIVFVMNSCEEGLGNLKGSRALNARYGKRIEQVISFDGYLDGIVGMAVGSLRYKVTVKTTGGHSFADFGNVNAIERLSAIITELYQYKIPAGSAKTTFNVGTISGGTTVNSIAAQAEMLYEMRSDDYACLMDAKAYFEKILEEFKAEGVDVTAELLGERPCGNKENHDPRQTALLTQCADAVENHFGTRPGVYAGSTDCNIPLANGVPAAAIGLCVGAGEHTRGEWIETESLKAGFKVAAELISARFLPEEKGE</sequence>
<proteinExistence type="predicted"/>
<name>A0AAE3ALY3_9FIRM</name>
<keyword evidence="1" id="KW-0479">Metal-binding</keyword>
<evidence type="ECO:0000313" key="4">
    <source>
        <dbReference type="EMBL" id="MCC2137170.1"/>
    </source>
</evidence>
<keyword evidence="5" id="KW-1185">Reference proteome</keyword>
<evidence type="ECO:0000259" key="3">
    <source>
        <dbReference type="Pfam" id="PF07687"/>
    </source>
</evidence>
<dbReference type="Pfam" id="PF01546">
    <property type="entry name" value="Peptidase_M20"/>
    <property type="match status" value="1"/>
</dbReference>
<protein>
    <submittedName>
        <fullName evidence="4">M20/M25/M40 family metallo-hydrolase</fullName>
    </submittedName>
</protein>
<keyword evidence="2" id="KW-0378">Hydrolase</keyword>